<proteinExistence type="predicted"/>
<reference evidence="1 2" key="1">
    <citation type="submission" date="2018-05" db="EMBL/GenBank/DDBJ databases">
        <title>Complete genome sequence of the Type Strain of Streptomyces spongiicola HNM0071, the producer of staurosporine.</title>
        <authorList>
            <person name="Zhou S."/>
            <person name="Huang X."/>
        </authorList>
    </citation>
    <scope>NUCLEOTIDE SEQUENCE [LARGE SCALE GENOMIC DNA]</scope>
    <source>
        <strain evidence="1 2">HNM0071</strain>
    </source>
</reference>
<name>A0ABN5KPM9_9ACTN</name>
<keyword evidence="2" id="KW-1185">Reference proteome</keyword>
<organism evidence="1 2">
    <name type="scientific">Streptomyces spongiicola</name>
    <dbReference type="NCBI Taxonomy" id="1690221"/>
    <lineage>
        <taxon>Bacteria</taxon>
        <taxon>Bacillati</taxon>
        <taxon>Actinomycetota</taxon>
        <taxon>Actinomycetes</taxon>
        <taxon>Kitasatosporales</taxon>
        <taxon>Streptomycetaceae</taxon>
        <taxon>Streptomyces</taxon>
    </lineage>
</organism>
<evidence type="ECO:0000313" key="1">
    <source>
        <dbReference type="EMBL" id="AWK10306.1"/>
    </source>
</evidence>
<sequence length="94" mass="11057">MCTIRSVRTVCVGRSIRTVRIIRSVRSVRIIRSVRSVCIIRSVRCVCVGRFGRSVRAVERRERQKRPVLPPRQIRPLAARPCGRLLHRLRFRVR</sequence>
<evidence type="ECO:0000313" key="2">
    <source>
        <dbReference type="Proteomes" id="UP000245051"/>
    </source>
</evidence>
<dbReference type="EMBL" id="CP029254">
    <property type="protein sequence ID" value="AWK10306.1"/>
    <property type="molecule type" value="Genomic_DNA"/>
</dbReference>
<gene>
    <name evidence="1" type="ORF">DDQ41_16935</name>
</gene>
<protein>
    <submittedName>
        <fullName evidence="1">Uncharacterized protein</fullName>
    </submittedName>
</protein>
<accession>A0ABN5KPM9</accession>
<dbReference type="Proteomes" id="UP000245051">
    <property type="component" value="Chromosome"/>
</dbReference>